<dbReference type="Proteomes" id="UP001221686">
    <property type="component" value="Unassembled WGS sequence"/>
</dbReference>
<sequence>MRDDPLAGFFTADAAAILRAQDRLTAADEPARARVVGPGGGSLVALIDATVRLRRLLELGAPPIVGAYHRSVVQQALQAVLAAWGASEPPAPTLARELPQAGRGPTEVPVWPVPQTWDALVEPAGLAFAGPGSGGARLADGELRGRPLDRGAAALVAERGPDPHDMSRRRRATRPKRRARSRR</sequence>
<proteinExistence type="predicted"/>
<keyword evidence="3" id="KW-1185">Reference proteome</keyword>
<protein>
    <submittedName>
        <fullName evidence="2">Uncharacterized protein</fullName>
    </submittedName>
</protein>
<organism evidence="2 3">
    <name type="scientific">Nannocystis bainbridge</name>
    <dbReference type="NCBI Taxonomy" id="2995303"/>
    <lineage>
        <taxon>Bacteria</taxon>
        <taxon>Pseudomonadati</taxon>
        <taxon>Myxococcota</taxon>
        <taxon>Polyangia</taxon>
        <taxon>Nannocystales</taxon>
        <taxon>Nannocystaceae</taxon>
        <taxon>Nannocystis</taxon>
    </lineage>
</organism>
<feature type="region of interest" description="Disordered" evidence="1">
    <location>
        <begin position="149"/>
        <end position="183"/>
    </location>
</feature>
<accession>A0ABT5E6P4</accession>
<gene>
    <name evidence="2" type="ORF">POL25_26275</name>
</gene>
<feature type="compositionally biased region" description="Basic residues" evidence="1">
    <location>
        <begin position="167"/>
        <end position="183"/>
    </location>
</feature>
<evidence type="ECO:0000313" key="3">
    <source>
        <dbReference type="Proteomes" id="UP001221686"/>
    </source>
</evidence>
<reference evidence="2 3" key="1">
    <citation type="submission" date="2022-11" db="EMBL/GenBank/DDBJ databases">
        <title>Minimal conservation of predation-associated metabolite biosynthetic gene clusters underscores biosynthetic potential of Myxococcota including descriptions for ten novel species: Archangium lansinium sp. nov., Myxococcus landrumus sp. nov., Nannocystis bai.</title>
        <authorList>
            <person name="Ahearne A."/>
            <person name="Stevens C."/>
            <person name="Dowd S."/>
        </authorList>
    </citation>
    <scope>NUCLEOTIDE SEQUENCE [LARGE SCALE GENOMIC DNA]</scope>
    <source>
        <strain evidence="2 3">BB15-2</strain>
    </source>
</reference>
<evidence type="ECO:0000313" key="2">
    <source>
        <dbReference type="EMBL" id="MDC0720436.1"/>
    </source>
</evidence>
<name>A0ABT5E6P4_9BACT</name>
<dbReference type="EMBL" id="JAQNDL010000003">
    <property type="protein sequence ID" value="MDC0720436.1"/>
    <property type="molecule type" value="Genomic_DNA"/>
</dbReference>
<comment type="caution">
    <text evidence="2">The sequence shown here is derived from an EMBL/GenBank/DDBJ whole genome shotgun (WGS) entry which is preliminary data.</text>
</comment>
<evidence type="ECO:0000256" key="1">
    <source>
        <dbReference type="SAM" id="MobiDB-lite"/>
    </source>
</evidence>
<dbReference type="RefSeq" id="WP_272088944.1">
    <property type="nucleotide sequence ID" value="NZ_JAQNDL010000003.1"/>
</dbReference>